<evidence type="ECO:0000259" key="2">
    <source>
        <dbReference type="PROSITE" id="PS51910"/>
    </source>
</evidence>
<dbReference type="GO" id="GO:0004568">
    <property type="term" value="F:chitinase activity"/>
    <property type="evidence" value="ECO:0007669"/>
    <property type="project" value="TreeGrafter"/>
</dbReference>
<dbReference type="GO" id="GO:0005975">
    <property type="term" value="P:carbohydrate metabolic process"/>
    <property type="evidence" value="ECO:0007669"/>
    <property type="project" value="InterPro"/>
</dbReference>
<dbReference type="EMBL" id="WTPW01001856">
    <property type="protein sequence ID" value="KAF0411253.1"/>
    <property type="molecule type" value="Genomic_DNA"/>
</dbReference>
<keyword evidence="1" id="KW-0472">Membrane</keyword>
<sequence>MNILFFSSSYKSIILVLYVFLILVVNIGIFGQTCPNPNSSLKKSQNTIVGYYPAYKYNSTPDFSIINPSVTHINYIAFSPTDLITNNRPYNVFNNSVEKFNKLRDYKNQNQSLSGIKLILSVLLPINNDIMKISPFNNVTNGMYNSTNPGNQQFIGDLIAIVKNFSFDGIDINYPYKMPCYQPTQSNIFNINALNSVFSQFLADISSKLKSYNINKILTITVGQNSIPNITSDITFVNILAFRLNINTTHTSAGINDLQKIIDSWSYIDESKLVLGIELGGIIETIILRDNNGNINRNINVDIAITSQNFAMVYNQNITFPSLSIDENIVDPCRYTSYAHLSWQNFNLLAPPCYTNTIQDSEWKYGFDSNSSQPYLSQRIPSCAYYSSLSPNQPCIPGVNDNSQTYYYISYEDYQSLNAKFDLIKNNKLAGIAIPDITKDYSQLMNFISGNSTVPVNPTQPKSTMSTTSNNKGAILGGVLGAVIFVGAIAAVGCMFYRKHRTKISDLLKDTKNLI</sequence>
<accession>A0A8H3X5C2</accession>
<dbReference type="PANTHER" id="PTHR11177">
    <property type="entry name" value="CHITINASE"/>
    <property type="match status" value="1"/>
</dbReference>
<dbReference type="Pfam" id="PF00704">
    <property type="entry name" value="Glyco_hydro_18"/>
    <property type="match status" value="1"/>
</dbReference>
<dbReference type="SUPFAM" id="SSF51445">
    <property type="entry name" value="(Trans)glycosidases"/>
    <property type="match status" value="1"/>
</dbReference>
<name>A0A8H3X5C2_GIGMA</name>
<dbReference type="InterPro" id="IPR050314">
    <property type="entry name" value="Glycosyl_Hydrlase_18"/>
</dbReference>
<dbReference type="GO" id="GO:0008061">
    <property type="term" value="F:chitin binding"/>
    <property type="evidence" value="ECO:0007669"/>
    <property type="project" value="TreeGrafter"/>
</dbReference>
<dbReference type="PANTHER" id="PTHR11177:SF317">
    <property type="entry name" value="CHITINASE 12-RELATED"/>
    <property type="match status" value="1"/>
</dbReference>
<dbReference type="GO" id="GO:0005576">
    <property type="term" value="C:extracellular region"/>
    <property type="evidence" value="ECO:0007669"/>
    <property type="project" value="TreeGrafter"/>
</dbReference>
<dbReference type="OrthoDB" id="2426970at2759"/>
<feature type="domain" description="GH18" evidence="2">
    <location>
        <begin position="46"/>
        <end position="452"/>
    </location>
</feature>
<dbReference type="Proteomes" id="UP000439903">
    <property type="component" value="Unassembled WGS sequence"/>
</dbReference>
<dbReference type="InterPro" id="IPR001223">
    <property type="entry name" value="Glyco_hydro18_cat"/>
</dbReference>
<feature type="transmembrane region" description="Helical" evidence="1">
    <location>
        <begin position="474"/>
        <end position="497"/>
    </location>
</feature>
<dbReference type="Gene3D" id="3.20.20.80">
    <property type="entry name" value="Glycosidases"/>
    <property type="match status" value="1"/>
</dbReference>
<dbReference type="InterPro" id="IPR017853">
    <property type="entry name" value="GH"/>
</dbReference>
<organism evidence="3 4">
    <name type="scientific">Gigaspora margarita</name>
    <dbReference type="NCBI Taxonomy" id="4874"/>
    <lineage>
        <taxon>Eukaryota</taxon>
        <taxon>Fungi</taxon>
        <taxon>Fungi incertae sedis</taxon>
        <taxon>Mucoromycota</taxon>
        <taxon>Glomeromycotina</taxon>
        <taxon>Glomeromycetes</taxon>
        <taxon>Diversisporales</taxon>
        <taxon>Gigasporaceae</taxon>
        <taxon>Gigaspora</taxon>
    </lineage>
</organism>
<feature type="transmembrane region" description="Helical" evidence="1">
    <location>
        <begin position="12"/>
        <end position="31"/>
    </location>
</feature>
<keyword evidence="4" id="KW-1185">Reference proteome</keyword>
<evidence type="ECO:0000313" key="3">
    <source>
        <dbReference type="EMBL" id="KAF0411253.1"/>
    </source>
</evidence>
<reference evidence="3 4" key="1">
    <citation type="journal article" date="2019" name="Environ. Microbiol.">
        <title>At the nexus of three kingdoms: the genome of the mycorrhizal fungus Gigaspora margarita provides insights into plant, endobacterial and fungal interactions.</title>
        <authorList>
            <person name="Venice F."/>
            <person name="Ghignone S."/>
            <person name="Salvioli di Fossalunga A."/>
            <person name="Amselem J."/>
            <person name="Novero M."/>
            <person name="Xianan X."/>
            <person name="Sedzielewska Toro K."/>
            <person name="Morin E."/>
            <person name="Lipzen A."/>
            <person name="Grigoriev I.V."/>
            <person name="Henrissat B."/>
            <person name="Martin F.M."/>
            <person name="Bonfante P."/>
        </authorList>
    </citation>
    <scope>NUCLEOTIDE SEQUENCE [LARGE SCALE GENOMIC DNA]</scope>
    <source>
        <strain evidence="3 4">BEG34</strain>
    </source>
</reference>
<dbReference type="GO" id="GO:0006032">
    <property type="term" value="P:chitin catabolic process"/>
    <property type="evidence" value="ECO:0007669"/>
    <property type="project" value="TreeGrafter"/>
</dbReference>
<keyword evidence="3" id="KW-0378">Hydrolase</keyword>
<gene>
    <name evidence="3" type="ORF">F8M41_008223</name>
</gene>
<evidence type="ECO:0000313" key="4">
    <source>
        <dbReference type="Proteomes" id="UP000439903"/>
    </source>
</evidence>
<evidence type="ECO:0000256" key="1">
    <source>
        <dbReference type="SAM" id="Phobius"/>
    </source>
</evidence>
<protein>
    <submittedName>
        <fullName evidence="3">Glycosyl hydrolases family 18 protein</fullName>
    </submittedName>
</protein>
<dbReference type="AlphaFoldDB" id="A0A8H3X5C2"/>
<proteinExistence type="predicted"/>
<dbReference type="PROSITE" id="PS51910">
    <property type="entry name" value="GH18_2"/>
    <property type="match status" value="1"/>
</dbReference>
<keyword evidence="1" id="KW-0812">Transmembrane</keyword>
<keyword evidence="1" id="KW-1133">Transmembrane helix</keyword>
<comment type="caution">
    <text evidence="3">The sequence shown here is derived from an EMBL/GenBank/DDBJ whole genome shotgun (WGS) entry which is preliminary data.</text>
</comment>